<dbReference type="AlphaFoldDB" id="A0AA43XM58"/>
<reference evidence="2 3" key="1">
    <citation type="submission" date="2019-04" db="EMBL/GenBank/DDBJ databases">
        <title>Isachenkonia alkalipeptolytica gen. nov. sp. nov. a new anaerobic, alkiliphilic organothrophic bacterium capable to reduce synthesized ferrihydrite isolated from a soda lake.</title>
        <authorList>
            <person name="Toshchakov S.V."/>
            <person name="Zavarzina D.G."/>
            <person name="Zhilina T.N."/>
            <person name="Kostrikina N.A."/>
            <person name="Kublanov I.V."/>
        </authorList>
    </citation>
    <scope>NUCLEOTIDE SEQUENCE [LARGE SCALE GENOMIC DNA]</scope>
    <source>
        <strain evidence="2 3">Z-1701</strain>
    </source>
</reference>
<dbReference type="Pfam" id="PF00583">
    <property type="entry name" value="Acetyltransf_1"/>
    <property type="match status" value="1"/>
</dbReference>
<dbReference type="InterPro" id="IPR000182">
    <property type="entry name" value="GNAT_dom"/>
</dbReference>
<dbReference type="Gene3D" id="3.40.630.30">
    <property type="match status" value="1"/>
</dbReference>
<protein>
    <submittedName>
        <fullName evidence="2">GNAT family N-acetyltransferase</fullName>
    </submittedName>
</protein>
<evidence type="ECO:0000259" key="1">
    <source>
        <dbReference type="PROSITE" id="PS51186"/>
    </source>
</evidence>
<dbReference type="Proteomes" id="UP000449710">
    <property type="component" value="Unassembled WGS sequence"/>
</dbReference>
<organism evidence="2 3">
    <name type="scientific">Isachenkonia alkalipeptolytica</name>
    <dbReference type="NCBI Taxonomy" id="2565777"/>
    <lineage>
        <taxon>Bacteria</taxon>
        <taxon>Bacillati</taxon>
        <taxon>Bacillota</taxon>
        <taxon>Clostridia</taxon>
        <taxon>Eubacteriales</taxon>
        <taxon>Clostridiaceae</taxon>
        <taxon>Isachenkonia</taxon>
    </lineage>
</organism>
<dbReference type="RefSeq" id="WP_160722989.1">
    <property type="nucleotide sequence ID" value="NZ_SUMG01000023.1"/>
</dbReference>
<dbReference type="GO" id="GO:0016747">
    <property type="term" value="F:acyltransferase activity, transferring groups other than amino-acyl groups"/>
    <property type="evidence" value="ECO:0007669"/>
    <property type="project" value="InterPro"/>
</dbReference>
<keyword evidence="3" id="KW-1185">Reference proteome</keyword>
<accession>A0AA43XM58</accession>
<dbReference type="SUPFAM" id="SSF55729">
    <property type="entry name" value="Acyl-CoA N-acyltransferases (Nat)"/>
    <property type="match status" value="1"/>
</dbReference>
<comment type="caution">
    <text evidence="2">The sequence shown here is derived from an EMBL/GenBank/DDBJ whole genome shotgun (WGS) entry which is preliminary data.</text>
</comment>
<dbReference type="EMBL" id="SUMG01000023">
    <property type="protein sequence ID" value="NBG89378.1"/>
    <property type="molecule type" value="Genomic_DNA"/>
</dbReference>
<feature type="domain" description="N-acetyltransferase" evidence="1">
    <location>
        <begin position="2"/>
        <end position="140"/>
    </location>
</feature>
<proteinExistence type="predicted"/>
<dbReference type="CDD" id="cd04301">
    <property type="entry name" value="NAT_SF"/>
    <property type="match status" value="1"/>
</dbReference>
<gene>
    <name evidence="2" type="ORF">ISALK_12845</name>
</gene>
<dbReference type="InterPro" id="IPR053144">
    <property type="entry name" value="Acetyltransferase_Butenolide"/>
</dbReference>
<dbReference type="PROSITE" id="PS51186">
    <property type="entry name" value="GNAT"/>
    <property type="match status" value="1"/>
</dbReference>
<dbReference type="PANTHER" id="PTHR43233">
    <property type="entry name" value="FAMILY N-ACETYLTRANSFERASE, PUTATIVE (AFU_ORTHOLOGUE AFUA_6G03350)-RELATED"/>
    <property type="match status" value="1"/>
</dbReference>
<evidence type="ECO:0000313" key="2">
    <source>
        <dbReference type="EMBL" id="NBG89378.1"/>
    </source>
</evidence>
<dbReference type="PANTHER" id="PTHR43233:SF1">
    <property type="entry name" value="FAMILY N-ACETYLTRANSFERASE, PUTATIVE (AFU_ORTHOLOGUE AFUA_6G03350)-RELATED"/>
    <property type="match status" value="1"/>
</dbReference>
<sequence length="140" mass="16422">MIEYKRYDETTKEIPFAKGFFKGWPNPPSEKTHRRVLENSYRVFVAVDREKNEIVGFINAISDGILTCYIPLLEVVEGYQGKRIGQELAKHMLNELQEFYMVDLTCDNEKQPFYEELGMYKSFGMVQRNFHNQQGVGPKQ</sequence>
<evidence type="ECO:0000313" key="3">
    <source>
        <dbReference type="Proteomes" id="UP000449710"/>
    </source>
</evidence>
<dbReference type="InterPro" id="IPR016181">
    <property type="entry name" value="Acyl_CoA_acyltransferase"/>
</dbReference>
<name>A0AA43XM58_9CLOT</name>